<dbReference type="EMBL" id="JAAGLU010000002">
    <property type="protein sequence ID" value="NEC84727.1"/>
    <property type="molecule type" value="Genomic_DNA"/>
</dbReference>
<dbReference type="RefSeq" id="WP_164312184.1">
    <property type="nucleotide sequence ID" value="NZ_JAAGLU010000002.1"/>
</dbReference>
<reference evidence="2" key="1">
    <citation type="submission" date="2020-01" db="EMBL/GenBank/DDBJ databases">
        <title>Insect and environment-associated Actinomycetes.</title>
        <authorList>
            <person name="Currrie C."/>
            <person name="Chevrette M."/>
            <person name="Carlson C."/>
            <person name="Stubbendieck R."/>
            <person name="Wendt-Pienkowski E."/>
        </authorList>
    </citation>
    <scope>NUCLEOTIDE SEQUENCE</scope>
    <source>
        <strain evidence="2">SID12501</strain>
    </source>
</reference>
<feature type="signal peptide" evidence="1">
    <location>
        <begin position="1"/>
        <end position="40"/>
    </location>
</feature>
<sequence length="84" mass="8099">MNIKPQRVTASCTTVRIRRAATAITAALALGLLGAGPAAADEPAPPQPGVGGACCGVSPGTAAGLVGNLLGEIVIGVGDVHDWG</sequence>
<gene>
    <name evidence="2" type="ORF">G3I71_02335</name>
</gene>
<evidence type="ECO:0000313" key="2">
    <source>
        <dbReference type="EMBL" id="NEC84727.1"/>
    </source>
</evidence>
<organism evidence="2">
    <name type="scientific">Streptomyces sp. SID12501</name>
    <dbReference type="NCBI Taxonomy" id="2706042"/>
    <lineage>
        <taxon>Bacteria</taxon>
        <taxon>Bacillati</taxon>
        <taxon>Actinomycetota</taxon>
        <taxon>Actinomycetes</taxon>
        <taxon>Kitasatosporales</taxon>
        <taxon>Streptomycetaceae</taxon>
        <taxon>Streptomyces</taxon>
    </lineage>
</organism>
<evidence type="ECO:0000256" key="1">
    <source>
        <dbReference type="SAM" id="SignalP"/>
    </source>
</evidence>
<keyword evidence="1" id="KW-0732">Signal</keyword>
<protein>
    <submittedName>
        <fullName evidence="2">Uncharacterized protein</fullName>
    </submittedName>
</protein>
<proteinExistence type="predicted"/>
<accession>A0A6B3BE56</accession>
<name>A0A6B3BE56_9ACTN</name>
<feature type="chain" id="PRO_5025633853" evidence="1">
    <location>
        <begin position="41"/>
        <end position="84"/>
    </location>
</feature>
<dbReference type="AlphaFoldDB" id="A0A6B3BE56"/>
<comment type="caution">
    <text evidence="2">The sequence shown here is derived from an EMBL/GenBank/DDBJ whole genome shotgun (WGS) entry which is preliminary data.</text>
</comment>